<dbReference type="SUPFAM" id="SSF50998">
    <property type="entry name" value="Quinoprotein alcohol dehydrogenase-like"/>
    <property type="match status" value="1"/>
</dbReference>
<feature type="domain" description="Pyrrolo-quinoline quinone repeat" evidence="1">
    <location>
        <begin position="52"/>
        <end position="284"/>
    </location>
</feature>
<dbReference type="InterPro" id="IPR015943">
    <property type="entry name" value="WD40/YVTN_repeat-like_dom_sf"/>
</dbReference>
<dbReference type="Gene3D" id="2.130.10.10">
    <property type="entry name" value="YVTN repeat-like/Quinoprotein amine dehydrogenase"/>
    <property type="match status" value="2"/>
</dbReference>
<dbReference type="InterPro" id="IPR011047">
    <property type="entry name" value="Quinoprotein_ADH-like_sf"/>
</dbReference>
<proteinExistence type="predicted"/>
<dbReference type="Pfam" id="PF13360">
    <property type="entry name" value="PQQ_2"/>
    <property type="match status" value="1"/>
</dbReference>
<dbReference type="PANTHER" id="PTHR47197">
    <property type="entry name" value="PROTEIN NIRF"/>
    <property type="match status" value="1"/>
</dbReference>
<evidence type="ECO:0000313" key="2">
    <source>
        <dbReference type="EMBL" id="TCO44856.1"/>
    </source>
</evidence>
<accession>A0A4R2IKL5</accession>
<dbReference type="AlphaFoldDB" id="A0A4R2IKL5"/>
<comment type="caution">
    <text evidence="2">The sequence shown here is derived from an EMBL/GenBank/DDBJ whole genome shotgun (WGS) entry which is preliminary data.</text>
</comment>
<keyword evidence="3" id="KW-1185">Reference proteome</keyword>
<organism evidence="2 3">
    <name type="scientific">Kribbella antiqua</name>
    <dbReference type="NCBI Taxonomy" id="2512217"/>
    <lineage>
        <taxon>Bacteria</taxon>
        <taxon>Bacillati</taxon>
        <taxon>Actinomycetota</taxon>
        <taxon>Actinomycetes</taxon>
        <taxon>Propionibacteriales</taxon>
        <taxon>Kribbellaceae</taxon>
        <taxon>Kribbella</taxon>
    </lineage>
</organism>
<name>A0A4R2IKL5_9ACTN</name>
<evidence type="ECO:0000313" key="3">
    <source>
        <dbReference type="Proteomes" id="UP000295573"/>
    </source>
</evidence>
<dbReference type="EMBL" id="SLWR01000009">
    <property type="protein sequence ID" value="TCO44856.1"/>
    <property type="molecule type" value="Genomic_DNA"/>
</dbReference>
<dbReference type="PANTHER" id="PTHR47197:SF3">
    <property type="entry name" value="DIHYDRO-HEME D1 DEHYDROGENASE"/>
    <property type="match status" value="1"/>
</dbReference>
<gene>
    <name evidence="2" type="ORF">EV646_10927</name>
</gene>
<evidence type="ECO:0000259" key="1">
    <source>
        <dbReference type="Pfam" id="PF13360"/>
    </source>
</evidence>
<sequence length="321" mass="33019">MVAVALVLGGCSATESSSPSAPVTTSAAPETKATYIERRQAVIPVTNGDGLVAAAGAVWVKTDDGRVVRIDPATNRVTGEIKIDTTSDENQYCQGIGADSSGLWACATADDGTGVAQIDPNTRRIVRRVAVGKVFDQLTLPLANRGLWVLTSNGTQASVVESGTAKVTGYPLGARCLQLAAKDDFVVATSSTEGKVIALDATSGAVTAQASLPAPRIAVLASTGVWVDTDDGLTHLTGELAVRTVYRNLRAGAGGDLVAAGDTIFVRAPDGTITKIEPNTGRVVEQITPDEPLTAGSLLVAFGSLWTTSSDEGTVTRLRLA</sequence>
<reference evidence="2 3" key="1">
    <citation type="journal article" date="2015" name="Stand. Genomic Sci.">
        <title>Genomic Encyclopedia of Bacterial and Archaeal Type Strains, Phase III: the genomes of soil and plant-associated and newly described type strains.</title>
        <authorList>
            <person name="Whitman W.B."/>
            <person name="Woyke T."/>
            <person name="Klenk H.P."/>
            <person name="Zhou Y."/>
            <person name="Lilburn T.G."/>
            <person name="Beck B.J."/>
            <person name="De Vos P."/>
            <person name="Vandamme P."/>
            <person name="Eisen J.A."/>
            <person name="Garrity G."/>
            <person name="Hugenholtz P."/>
            <person name="Kyrpides N.C."/>
        </authorList>
    </citation>
    <scope>NUCLEOTIDE SEQUENCE [LARGE SCALE GENOMIC DNA]</scope>
    <source>
        <strain evidence="2 3">VKM Ac-2541</strain>
    </source>
</reference>
<protein>
    <submittedName>
        <fullName evidence="2">Putative pyrroloquinoline-quinone binding quinoprotein</fullName>
    </submittedName>
</protein>
<dbReference type="InterPro" id="IPR002372">
    <property type="entry name" value="PQQ_rpt_dom"/>
</dbReference>
<dbReference type="InterPro" id="IPR051200">
    <property type="entry name" value="Host-pathogen_enzymatic-act"/>
</dbReference>
<dbReference type="Proteomes" id="UP000295573">
    <property type="component" value="Unassembled WGS sequence"/>
</dbReference>